<feature type="chain" id="PRO_5043619522" evidence="2">
    <location>
        <begin position="20"/>
        <end position="155"/>
    </location>
</feature>
<feature type="compositionally biased region" description="Basic and acidic residues" evidence="1">
    <location>
        <begin position="26"/>
        <end position="42"/>
    </location>
</feature>
<evidence type="ECO:0000256" key="2">
    <source>
        <dbReference type="SAM" id="SignalP"/>
    </source>
</evidence>
<dbReference type="EMBL" id="JAHXZJ010002982">
    <property type="protein sequence ID" value="KAH0535877.1"/>
    <property type="molecule type" value="Genomic_DNA"/>
</dbReference>
<feature type="compositionally biased region" description="Polar residues" evidence="1">
    <location>
        <begin position="126"/>
        <end position="141"/>
    </location>
</feature>
<sequence>MLWRLTLNVVLHFPRKFVTLVTPPGQDKEGEGGGGESKDSLRIHTHGKRRLANDILQDPDPGPGDKSHRARAIKGLRIRVPHSHLSLTSYSHSTPGMDMDMDMGIYIYTLIARAELSSQHNREQRTANSEQRTALNSSLCSASRGREVPAKRLRV</sequence>
<comment type="caution">
    <text evidence="3">The sequence shown here is derived from an EMBL/GenBank/DDBJ whole genome shotgun (WGS) entry which is preliminary data.</text>
</comment>
<reference evidence="3 4" key="1">
    <citation type="journal article" date="2021" name="J. Hered.">
        <title>A chromosome-level genome assembly of the parasitoid wasp, Cotesia glomerata (Hymenoptera: Braconidae).</title>
        <authorList>
            <person name="Pinto B.J."/>
            <person name="Weis J.J."/>
            <person name="Gamble T."/>
            <person name="Ode P.J."/>
            <person name="Paul R."/>
            <person name="Zaspel J.M."/>
        </authorList>
    </citation>
    <scope>NUCLEOTIDE SEQUENCE [LARGE SCALE GENOMIC DNA]</scope>
    <source>
        <strain evidence="3">CgM1</strain>
    </source>
</reference>
<evidence type="ECO:0000313" key="4">
    <source>
        <dbReference type="Proteomes" id="UP000826195"/>
    </source>
</evidence>
<dbReference type="AlphaFoldDB" id="A0AAV7HZ70"/>
<evidence type="ECO:0000256" key="1">
    <source>
        <dbReference type="SAM" id="MobiDB-lite"/>
    </source>
</evidence>
<protein>
    <submittedName>
        <fullName evidence="3">Uncharacterized protein</fullName>
    </submittedName>
</protein>
<keyword evidence="4" id="KW-1185">Reference proteome</keyword>
<feature type="region of interest" description="Disordered" evidence="1">
    <location>
        <begin position="21"/>
        <end position="68"/>
    </location>
</feature>
<feature type="region of interest" description="Disordered" evidence="1">
    <location>
        <begin position="119"/>
        <end position="155"/>
    </location>
</feature>
<feature type="signal peptide" evidence="2">
    <location>
        <begin position="1"/>
        <end position="19"/>
    </location>
</feature>
<name>A0AAV7HZ70_COTGL</name>
<accession>A0AAV7HZ70</accession>
<organism evidence="3 4">
    <name type="scientific">Cotesia glomerata</name>
    <name type="common">Lepidopteran parasitic wasp</name>
    <name type="synonym">Apanteles glomeratus</name>
    <dbReference type="NCBI Taxonomy" id="32391"/>
    <lineage>
        <taxon>Eukaryota</taxon>
        <taxon>Metazoa</taxon>
        <taxon>Ecdysozoa</taxon>
        <taxon>Arthropoda</taxon>
        <taxon>Hexapoda</taxon>
        <taxon>Insecta</taxon>
        <taxon>Pterygota</taxon>
        <taxon>Neoptera</taxon>
        <taxon>Endopterygota</taxon>
        <taxon>Hymenoptera</taxon>
        <taxon>Apocrita</taxon>
        <taxon>Ichneumonoidea</taxon>
        <taxon>Braconidae</taxon>
        <taxon>Microgastrinae</taxon>
        <taxon>Cotesia</taxon>
    </lineage>
</organism>
<evidence type="ECO:0000313" key="3">
    <source>
        <dbReference type="EMBL" id="KAH0535877.1"/>
    </source>
</evidence>
<proteinExistence type="predicted"/>
<feature type="compositionally biased region" description="Basic and acidic residues" evidence="1">
    <location>
        <begin position="144"/>
        <end position="155"/>
    </location>
</feature>
<gene>
    <name evidence="3" type="ORF">KQX54_019806</name>
</gene>
<keyword evidence="2" id="KW-0732">Signal</keyword>
<dbReference type="Proteomes" id="UP000826195">
    <property type="component" value="Unassembled WGS sequence"/>
</dbReference>